<reference evidence="1" key="1">
    <citation type="submission" date="2023-08" db="EMBL/GenBank/DDBJ databases">
        <title>Reference Genome Resource for the Citrus Pathogen Phytophthora citrophthora.</title>
        <authorList>
            <person name="Moller H."/>
            <person name="Coetzee B."/>
            <person name="Rose L.J."/>
            <person name="Van Niekerk J.M."/>
        </authorList>
    </citation>
    <scope>NUCLEOTIDE SEQUENCE</scope>
    <source>
        <strain evidence="1">STE-U-9442</strain>
    </source>
</reference>
<protein>
    <submittedName>
        <fullName evidence="1">Protein PDC2</fullName>
    </submittedName>
</protein>
<evidence type="ECO:0000313" key="2">
    <source>
        <dbReference type="Proteomes" id="UP001259832"/>
    </source>
</evidence>
<organism evidence="1 2">
    <name type="scientific">Phytophthora citrophthora</name>
    <dbReference type="NCBI Taxonomy" id="4793"/>
    <lineage>
        <taxon>Eukaryota</taxon>
        <taxon>Sar</taxon>
        <taxon>Stramenopiles</taxon>
        <taxon>Oomycota</taxon>
        <taxon>Peronosporomycetes</taxon>
        <taxon>Peronosporales</taxon>
        <taxon>Peronosporaceae</taxon>
        <taxon>Phytophthora</taxon>
    </lineage>
</organism>
<keyword evidence="2" id="KW-1185">Reference proteome</keyword>
<dbReference type="Proteomes" id="UP001259832">
    <property type="component" value="Unassembled WGS sequence"/>
</dbReference>
<proteinExistence type="predicted"/>
<name>A0AAD9LLN1_9STRA</name>
<comment type="caution">
    <text evidence="1">The sequence shown here is derived from an EMBL/GenBank/DDBJ whole genome shotgun (WGS) entry which is preliminary data.</text>
</comment>
<sequence>MRRLLAKSRSSTYPGSSRYQARTEVSLGNPKAKRGIIQKAMDCPNMMQYELAAWAKSTYKLKKTPPQSTVSDNIKNADVIMSDEYGDGNRYRPLRVTSLPLERTLIEWIQKVESQGVCLSRELIKMNARDIQRECCDARVKRGDEIDRKAYAVDQLLAM</sequence>
<accession>A0AAD9LLN1</accession>
<gene>
    <name evidence="1" type="ORF">P3T76_008515</name>
</gene>
<evidence type="ECO:0000313" key="1">
    <source>
        <dbReference type="EMBL" id="KAK1940192.1"/>
    </source>
</evidence>
<dbReference type="AlphaFoldDB" id="A0AAD9LLN1"/>
<dbReference type="EMBL" id="JASMQC010000015">
    <property type="protein sequence ID" value="KAK1940192.1"/>
    <property type="molecule type" value="Genomic_DNA"/>
</dbReference>